<protein>
    <recommendedName>
        <fullName evidence="3">ABM domain-containing protein</fullName>
    </recommendedName>
</protein>
<gene>
    <name evidence="1" type="ORF">PENARI_c025G00156</name>
</gene>
<evidence type="ECO:0000313" key="1">
    <source>
        <dbReference type="EMBL" id="OGE48821.1"/>
    </source>
</evidence>
<dbReference type="EMBL" id="LXJU01000025">
    <property type="protein sequence ID" value="OGE48821.1"/>
    <property type="molecule type" value="Genomic_DNA"/>
</dbReference>
<dbReference type="GeneID" id="34580491"/>
<proteinExistence type="predicted"/>
<keyword evidence="2" id="KW-1185">Reference proteome</keyword>
<dbReference type="Proteomes" id="UP000177622">
    <property type="component" value="Unassembled WGS sequence"/>
</dbReference>
<name>A0A1F5L7D1_PENAI</name>
<dbReference type="OrthoDB" id="3830579at2759"/>
<organism evidence="1 2">
    <name type="scientific">Penicillium arizonense</name>
    <dbReference type="NCBI Taxonomy" id="1835702"/>
    <lineage>
        <taxon>Eukaryota</taxon>
        <taxon>Fungi</taxon>
        <taxon>Dikarya</taxon>
        <taxon>Ascomycota</taxon>
        <taxon>Pezizomycotina</taxon>
        <taxon>Eurotiomycetes</taxon>
        <taxon>Eurotiomycetidae</taxon>
        <taxon>Eurotiales</taxon>
        <taxon>Aspergillaceae</taxon>
        <taxon>Penicillium</taxon>
    </lineage>
</organism>
<dbReference type="AlphaFoldDB" id="A0A1F5L7D1"/>
<dbReference type="RefSeq" id="XP_022484275.1">
    <property type="nucleotide sequence ID" value="XM_022635757.1"/>
</dbReference>
<evidence type="ECO:0008006" key="3">
    <source>
        <dbReference type="Google" id="ProtNLM"/>
    </source>
</evidence>
<comment type="caution">
    <text evidence="1">The sequence shown here is derived from an EMBL/GenBank/DDBJ whole genome shotgun (WGS) entry which is preliminary data.</text>
</comment>
<sequence length="227" mass="25313">MSQSICQFIFFRVKPSVKPEDPSNEEGYALMEVLRATKHQNGHESSSWGRTVEDTNTIVWVVDWTDARCSTDTNLLAPFLDPSNTQPPTSIYVTLVPPIRCTATLTMNPVTELCALPFASQLSVPETKQLSTDLINFRKALVEQLPQQAGPKSWAMGHVDRPSRLPHAKSPDGKAVVYFLAAGWDSVDAHVRAKETENFAEAIRPIREKMLPPIPGLEMKHVSFQMV</sequence>
<dbReference type="Gene3D" id="3.30.70.100">
    <property type="match status" value="1"/>
</dbReference>
<dbReference type="STRING" id="1835702.A0A1F5L7D1"/>
<accession>A0A1F5L7D1</accession>
<evidence type="ECO:0000313" key="2">
    <source>
        <dbReference type="Proteomes" id="UP000177622"/>
    </source>
</evidence>
<reference evidence="1 2" key="1">
    <citation type="journal article" date="2016" name="Sci. Rep.">
        <title>Penicillium arizonense, a new, genome sequenced fungal species, reveals a high chemical diversity in secreted metabolites.</title>
        <authorList>
            <person name="Grijseels S."/>
            <person name="Nielsen J.C."/>
            <person name="Randelovic M."/>
            <person name="Nielsen J."/>
            <person name="Nielsen K.F."/>
            <person name="Workman M."/>
            <person name="Frisvad J.C."/>
        </authorList>
    </citation>
    <scope>NUCLEOTIDE SEQUENCE [LARGE SCALE GENOMIC DNA]</scope>
    <source>
        <strain evidence="1 2">CBS 141311</strain>
    </source>
</reference>